<organism evidence="7 8">
    <name type="scientific">Thalassotalea piscium</name>
    <dbReference type="NCBI Taxonomy" id="1230533"/>
    <lineage>
        <taxon>Bacteria</taxon>
        <taxon>Pseudomonadati</taxon>
        <taxon>Pseudomonadota</taxon>
        <taxon>Gammaproteobacteria</taxon>
        <taxon>Alteromonadales</taxon>
        <taxon>Colwelliaceae</taxon>
        <taxon>Thalassotalea</taxon>
    </lineage>
</organism>
<keyword evidence="1" id="KW-0547">Nucleotide-binding</keyword>
<dbReference type="NCBIfam" id="TIGR01970">
    <property type="entry name" value="DEAH_box_HrpB"/>
    <property type="match status" value="1"/>
</dbReference>
<evidence type="ECO:0000256" key="4">
    <source>
        <dbReference type="ARBA" id="ARBA00022840"/>
    </source>
</evidence>
<dbReference type="Gene3D" id="3.40.50.300">
    <property type="entry name" value="P-loop containing nucleotide triphosphate hydrolases"/>
    <property type="match status" value="2"/>
</dbReference>
<dbReference type="PROSITE" id="PS51194">
    <property type="entry name" value="HELICASE_CTER"/>
    <property type="match status" value="1"/>
</dbReference>
<dbReference type="AlphaFoldDB" id="A0A7X0NJJ4"/>
<dbReference type="GO" id="GO:0003676">
    <property type="term" value="F:nucleic acid binding"/>
    <property type="evidence" value="ECO:0007669"/>
    <property type="project" value="InterPro"/>
</dbReference>
<dbReference type="Pfam" id="PF08482">
    <property type="entry name" value="HrpB_C"/>
    <property type="match status" value="1"/>
</dbReference>
<evidence type="ECO:0000256" key="2">
    <source>
        <dbReference type="ARBA" id="ARBA00022801"/>
    </source>
</evidence>
<keyword evidence="8" id="KW-1185">Reference proteome</keyword>
<evidence type="ECO:0000259" key="5">
    <source>
        <dbReference type="PROSITE" id="PS51192"/>
    </source>
</evidence>
<name>A0A7X0NJJ4_9GAMM</name>
<dbReference type="Pfam" id="PF00270">
    <property type="entry name" value="DEAD"/>
    <property type="match status" value="1"/>
</dbReference>
<dbReference type="PANTHER" id="PTHR43519:SF1">
    <property type="entry name" value="ATP-DEPENDENT RNA HELICASE HRPB"/>
    <property type="match status" value="1"/>
</dbReference>
<dbReference type="InterPro" id="IPR007502">
    <property type="entry name" value="Helicase-assoc_dom"/>
</dbReference>
<proteinExistence type="predicted"/>
<dbReference type="SUPFAM" id="SSF52540">
    <property type="entry name" value="P-loop containing nucleoside triphosphate hydrolases"/>
    <property type="match status" value="1"/>
</dbReference>
<keyword evidence="4" id="KW-0067">ATP-binding</keyword>
<dbReference type="SMART" id="SM00487">
    <property type="entry name" value="DEXDc"/>
    <property type="match status" value="1"/>
</dbReference>
<comment type="caution">
    <text evidence="7">The sequence shown here is derived from an EMBL/GenBank/DDBJ whole genome shotgun (WGS) entry which is preliminary data.</text>
</comment>
<keyword evidence="3 7" id="KW-0347">Helicase</keyword>
<dbReference type="GO" id="GO:0005524">
    <property type="term" value="F:ATP binding"/>
    <property type="evidence" value="ECO:0007669"/>
    <property type="project" value="UniProtKB-KW"/>
</dbReference>
<feature type="domain" description="Helicase ATP-binding" evidence="5">
    <location>
        <begin position="15"/>
        <end position="177"/>
    </location>
</feature>
<protein>
    <submittedName>
        <fullName evidence="7">ATP-dependent helicase HrpB</fullName>
        <ecNumber evidence="7">3.6.4.13</ecNumber>
    </submittedName>
</protein>
<reference evidence="7 8" key="1">
    <citation type="submission" date="2020-08" db="EMBL/GenBank/DDBJ databases">
        <title>Genomic Encyclopedia of Type Strains, Phase IV (KMG-IV): sequencing the most valuable type-strain genomes for metagenomic binning, comparative biology and taxonomic classification.</title>
        <authorList>
            <person name="Goeker M."/>
        </authorList>
    </citation>
    <scope>NUCLEOTIDE SEQUENCE [LARGE SCALE GENOMIC DNA]</scope>
    <source>
        <strain evidence="7 8">DSM 26287</strain>
    </source>
</reference>
<evidence type="ECO:0000313" key="7">
    <source>
        <dbReference type="EMBL" id="MBB6544642.1"/>
    </source>
</evidence>
<gene>
    <name evidence="7" type="ORF">HNQ55_003175</name>
</gene>
<sequence>MITKLPIDSIKVEFISSLAKTNTLLLSAQPGAGKSTRVPLWLLTQNFKGKIYLVQPRRLAAKSIAYYLAKECGEEVGQRVGYRLKDEVCVSKNTLLEVITEGILIQIIQHDPELLTTAMVVMDEFHERSLQMDIAFALLRDVQSGLNDELKLLLMSATLASNQLMTHLPDAAYLSCEGRSYPITVDYQPVKNIKLWRQHALGCIENAVKNFQGSILVFLPGSSDIRYIYNQLQTRLSADVELCPLYGSLSLAAQKKAIRPSAQGLRKIVLATNIAETSLTIEGITLVIDTGLEKVACFDDNTLTNHLQLRTIAKASAIQRAGRAGRLSKGHCIRLYSEEDFSRRPQEAPLAIKQADILVLLIEAARWGVKSLNQLPLLDFPSEHAADKGWQHLVNLKIVDREHRLTEHGDKVSQLSCHPRYGHMILIASQLEQQHNCFGLAQLACLLAALLEQHDTLSSSQPLQSGNIVNRVEYFIQEQARKDVNTPQLKRLQAQVNRLIKAAKVNKANELPLKFCGELLAIAYPERIAKKREQDGEFLAAYGKGLIVEPHDSLAQAPFIVAAEIVKNNRGLSVKTAAQADINTLLTWKVVTHNKQIYVHYSNKKQAIEALAQKRIGAIVLEEKKLNERLSSAEIIAVWQQQLIKNGIEWLNWQVKDLQLLMRWRWLNRCNKQLNLPDVSVKGLLDQLSLWFLPFLDGVLSKTQLDKLNLSEQLLTLLDYQQQQILNKLAPTHFISATGRRCVIRYSIDKNPTVSLPMQDLYGMNEGPRIGGTNANTSVALVLEMLSPAQRPIQVTQDLSGFWQSSYKEVQKDMKANYPKHYWPDDPANAVATTKTKKHILK</sequence>
<dbReference type="InterPro" id="IPR049614">
    <property type="entry name" value="HrpB_DEXH"/>
</dbReference>
<dbReference type="InterPro" id="IPR014001">
    <property type="entry name" value="Helicase_ATP-bd"/>
</dbReference>
<evidence type="ECO:0000259" key="6">
    <source>
        <dbReference type="PROSITE" id="PS51194"/>
    </source>
</evidence>
<dbReference type="PIRSF" id="PIRSF005496">
    <property type="entry name" value="ATP_hel_hrpB"/>
    <property type="match status" value="1"/>
</dbReference>
<dbReference type="Pfam" id="PF00271">
    <property type="entry name" value="Helicase_C"/>
    <property type="match status" value="1"/>
</dbReference>
<dbReference type="RefSeq" id="WP_184425938.1">
    <property type="nucleotide sequence ID" value="NZ_AP027362.1"/>
</dbReference>
<evidence type="ECO:0000256" key="3">
    <source>
        <dbReference type="ARBA" id="ARBA00022806"/>
    </source>
</evidence>
<keyword evidence="2 7" id="KW-0378">Hydrolase</keyword>
<dbReference type="PANTHER" id="PTHR43519">
    <property type="entry name" value="ATP-DEPENDENT RNA HELICASE HRPB"/>
    <property type="match status" value="1"/>
</dbReference>
<dbReference type="EMBL" id="JACHHU010000033">
    <property type="protein sequence ID" value="MBB6544642.1"/>
    <property type="molecule type" value="Genomic_DNA"/>
</dbReference>
<dbReference type="InterPro" id="IPR010225">
    <property type="entry name" value="HrpB"/>
</dbReference>
<dbReference type="InterPro" id="IPR011545">
    <property type="entry name" value="DEAD/DEAH_box_helicase_dom"/>
</dbReference>
<dbReference type="SMART" id="SM00847">
    <property type="entry name" value="HA2"/>
    <property type="match status" value="1"/>
</dbReference>
<dbReference type="FunFam" id="3.40.50.300:FF:002125">
    <property type="entry name" value="ATP-dependent helicase HrpB"/>
    <property type="match status" value="1"/>
</dbReference>
<dbReference type="GO" id="GO:0016787">
    <property type="term" value="F:hydrolase activity"/>
    <property type="evidence" value="ECO:0007669"/>
    <property type="project" value="UniProtKB-KW"/>
</dbReference>
<evidence type="ECO:0000256" key="1">
    <source>
        <dbReference type="ARBA" id="ARBA00022741"/>
    </source>
</evidence>
<dbReference type="Gene3D" id="1.20.120.1080">
    <property type="match status" value="1"/>
</dbReference>
<dbReference type="SMART" id="SM00490">
    <property type="entry name" value="HELICc"/>
    <property type="match status" value="1"/>
</dbReference>
<dbReference type="PROSITE" id="PS51192">
    <property type="entry name" value="HELICASE_ATP_BIND_1"/>
    <property type="match status" value="1"/>
</dbReference>
<dbReference type="Proteomes" id="UP000537141">
    <property type="component" value="Unassembled WGS sequence"/>
</dbReference>
<dbReference type="CDD" id="cd18791">
    <property type="entry name" value="SF2_C_RHA"/>
    <property type="match status" value="1"/>
</dbReference>
<feature type="domain" description="Helicase C-terminal" evidence="6">
    <location>
        <begin position="203"/>
        <end position="373"/>
    </location>
</feature>
<accession>A0A7X0NJJ4</accession>
<dbReference type="InterPro" id="IPR027417">
    <property type="entry name" value="P-loop_NTPase"/>
</dbReference>
<dbReference type="InterPro" id="IPR001650">
    <property type="entry name" value="Helicase_C-like"/>
</dbReference>
<dbReference type="EC" id="3.6.4.13" evidence="7"/>
<dbReference type="GO" id="GO:0003724">
    <property type="term" value="F:RNA helicase activity"/>
    <property type="evidence" value="ECO:0007669"/>
    <property type="project" value="UniProtKB-EC"/>
</dbReference>
<dbReference type="InterPro" id="IPR013689">
    <property type="entry name" value="RNA_helicase_ATP-dep_HrpB_C"/>
</dbReference>
<evidence type="ECO:0000313" key="8">
    <source>
        <dbReference type="Proteomes" id="UP000537141"/>
    </source>
</evidence>
<dbReference type="CDD" id="cd17990">
    <property type="entry name" value="DEXHc_HrpB"/>
    <property type="match status" value="1"/>
</dbReference>